<dbReference type="Gene3D" id="3.30.560.10">
    <property type="entry name" value="Glucose Oxidase, domain 3"/>
    <property type="match status" value="1"/>
</dbReference>
<dbReference type="InterPro" id="IPR036188">
    <property type="entry name" value="FAD/NAD-bd_sf"/>
</dbReference>
<dbReference type="Gene3D" id="3.50.50.60">
    <property type="entry name" value="FAD/NAD(P)-binding domain"/>
    <property type="match status" value="1"/>
</dbReference>
<feature type="domain" description="Glucose-methanol-choline oxidoreductase N-terminal" evidence="8">
    <location>
        <begin position="79"/>
        <end position="102"/>
    </location>
</feature>
<sequence>MVQYIVVGGGSAGCVIAARLSEDAQASVVLLEEGPRDTHPFIHLPVGFYKTSQGNLVERYPWEPPAGYIGTPNPTMVQARVLGGGSSVNAMVYLRGQPADYDSWAEGGAPGWAYKDVLPFFKKCESNDRFGNDAHGTDGPLGVCDQRFTHPLTKLWLQACQQAGLAYNADFNSGVQDGCGLYQINARNGLRSSTSVAYLKPARRRPNLTVRTNCRVLRILVENGRATGVEYLEKNRRHVLRADREVIVSAGAINTPKLLMLSGIGPATHLYDKGVKVIHDLPGVGQNLQDHIEVSLINELRRPLSYDKYKKPHWKIAAGLQYALFRQGPVTSNVVEGGAFWRTALAENRADAQYCFMAGAGVEAGVGSVPGGNGCTLNVCQTRPRSTGHLQLRSADPMDLPSIEPNYLSDPVDVECMAQATEFGRHIMSQAALAGHILCEHVPAEPLRTPDDYRRFVRQHAHAALHPVGTCKMGTDDSAVVDSELRVHGIEGLRIADNSIAPSLCSSNTNALAIMIGEKASDHIRRA</sequence>
<feature type="binding site" evidence="6">
    <location>
        <position position="216"/>
    </location>
    <ligand>
        <name>FAD</name>
        <dbReference type="ChEBI" id="CHEBI:57692"/>
    </ligand>
</feature>
<gene>
    <name evidence="10" type="primary">alkJ_4</name>
    <name evidence="10" type="ORF">PS928_03881</name>
</gene>
<feature type="binding site" evidence="6">
    <location>
        <position position="81"/>
    </location>
    <ligand>
        <name>FAD</name>
        <dbReference type="ChEBI" id="CHEBI:57692"/>
    </ligand>
</feature>
<dbReference type="GO" id="GO:0016614">
    <property type="term" value="F:oxidoreductase activity, acting on CH-OH group of donors"/>
    <property type="evidence" value="ECO:0007669"/>
    <property type="project" value="InterPro"/>
</dbReference>
<name>A0A5E7USC1_PSEFL</name>
<keyword evidence="3 7" id="KW-0285">Flavoprotein</keyword>
<accession>A0A5E7USC1</accession>
<evidence type="ECO:0000256" key="6">
    <source>
        <dbReference type="PIRSR" id="PIRSR000137-2"/>
    </source>
</evidence>
<dbReference type="SUPFAM" id="SSF54373">
    <property type="entry name" value="FAD-linked reductases, C-terminal domain"/>
    <property type="match status" value="1"/>
</dbReference>
<comment type="similarity">
    <text evidence="2 7">Belongs to the GMC oxidoreductase family.</text>
</comment>
<keyword evidence="5 10" id="KW-0560">Oxidoreductase</keyword>
<dbReference type="Pfam" id="PF05199">
    <property type="entry name" value="GMC_oxred_C"/>
    <property type="match status" value="1"/>
</dbReference>
<dbReference type="PANTHER" id="PTHR11552:SF147">
    <property type="entry name" value="CHOLINE DEHYDROGENASE, MITOCHONDRIAL"/>
    <property type="match status" value="1"/>
</dbReference>
<dbReference type="EC" id="1.1.99.-" evidence="10"/>
<comment type="cofactor">
    <cofactor evidence="1 6">
        <name>FAD</name>
        <dbReference type="ChEBI" id="CHEBI:57692"/>
    </cofactor>
</comment>
<dbReference type="PIRSF" id="PIRSF000137">
    <property type="entry name" value="Alcohol_oxidase"/>
    <property type="match status" value="1"/>
</dbReference>
<dbReference type="SUPFAM" id="SSF51905">
    <property type="entry name" value="FAD/NAD(P)-binding domain"/>
    <property type="match status" value="1"/>
</dbReference>
<evidence type="ECO:0000256" key="5">
    <source>
        <dbReference type="ARBA" id="ARBA00023002"/>
    </source>
</evidence>
<evidence type="ECO:0000256" key="3">
    <source>
        <dbReference type="ARBA" id="ARBA00022630"/>
    </source>
</evidence>
<dbReference type="InterPro" id="IPR007867">
    <property type="entry name" value="GMC_OxRtase_C"/>
</dbReference>
<dbReference type="Pfam" id="PF00732">
    <property type="entry name" value="GMC_oxred_N"/>
    <property type="match status" value="1"/>
</dbReference>
<protein>
    <submittedName>
        <fullName evidence="10">Alcohol dehydrogenase [acceptor]</fullName>
        <ecNumber evidence="10">1.1.99.-</ecNumber>
    </submittedName>
</protein>
<feature type="domain" description="Glucose-methanol-choline oxidoreductase N-terminal" evidence="9">
    <location>
        <begin position="251"/>
        <end position="265"/>
    </location>
</feature>
<dbReference type="PROSITE" id="PS00623">
    <property type="entry name" value="GMC_OXRED_1"/>
    <property type="match status" value="1"/>
</dbReference>
<evidence type="ECO:0000259" key="9">
    <source>
        <dbReference type="PROSITE" id="PS00624"/>
    </source>
</evidence>
<dbReference type="RefSeq" id="WP_150787034.1">
    <property type="nucleotide sequence ID" value="NZ_CABVJF010000015.1"/>
</dbReference>
<keyword evidence="4 6" id="KW-0274">FAD</keyword>
<evidence type="ECO:0000256" key="2">
    <source>
        <dbReference type="ARBA" id="ARBA00010790"/>
    </source>
</evidence>
<dbReference type="EMBL" id="CABVJF010000015">
    <property type="protein sequence ID" value="VVQ12478.1"/>
    <property type="molecule type" value="Genomic_DNA"/>
</dbReference>
<dbReference type="PANTHER" id="PTHR11552">
    <property type="entry name" value="GLUCOSE-METHANOL-CHOLINE GMC OXIDOREDUCTASE"/>
    <property type="match status" value="1"/>
</dbReference>
<evidence type="ECO:0000256" key="7">
    <source>
        <dbReference type="RuleBase" id="RU003968"/>
    </source>
</evidence>
<evidence type="ECO:0000256" key="4">
    <source>
        <dbReference type="ARBA" id="ARBA00022827"/>
    </source>
</evidence>
<feature type="binding site" evidence="6">
    <location>
        <begin position="89"/>
        <end position="92"/>
    </location>
    <ligand>
        <name>FAD</name>
        <dbReference type="ChEBI" id="CHEBI:57692"/>
    </ligand>
</feature>
<dbReference type="InterPro" id="IPR000172">
    <property type="entry name" value="GMC_OxRdtase_N"/>
</dbReference>
<dbReference type="Proteomes" id="UP000381378">
    <property type="component" value="Unassembled WGS sequence"/>
</dbReference>
<dbReference type="GO" id="GO:0050660">
    <property type="term" value="F:flavin adenine dinucleotide binding"/>
    <property type="evidence" value="ECO:0007669"/>
    <property type="project" value="InterPro"/>
</dbReference>
<proteinExistence type="inferred from homology"/>
<organism evidence="10 11">
    <name type="scientific">Pseudomonas fluorescens</name>
    <dbReference type="NCBI Taxonomy" id="294"/>
    <lineage>
        <taxon>Bacteria</taxon>
        <taxon>Pseudomonadati</taxon>
        <taxon>Pseudomonadota</taxon>
        <taxon>Gammaproteobacteria</taxon>
        <taxon>Pseudomonadales</taxon>
        <taxon>Pseudomonadaceae</taxon>
        <taxon>Pseudomonas</taxon>
    </lineage>
</organism>
<evidence type="ECO:0000313" key="10">
    <source>
        <dbReference type="EMBL" id="VVQ12478.1"/>
    </source>
</evidence>
<evidence type="ECO:0000256" key="1">
    <source>
        <dbReference type="ARBA" id="ARBA00001974"/>
    </source>
</evidence>
<dbReference type="AlphaFoldDB" id="A0A5E7USC1"/>
<evidence type="ECO:0000313" key="11">
    <source>
        <dbReference type="Proteomes" id="UP000381378"/>
    </source>
</evidence>
<dbReference type="OrthoDB" id="9785276at2"/>
<reference evidence="10 11" key="1">
    <citation type="submission" date="2019-09" db="EMBL/GenBank/DDBJ databases">
        <authorList>
            <person name="Chandra G."/>
            <person name="Truman W A."/>
        </authorList>
    </citation>
    <scope>NUCLEOTIDE SEQUENCE [LARGE SCALE GENOMIC DNA]</scope>
    <source>
        <strain evidence="10">PS928</strain>
    </source>
</reference>
<evidence type="ECO:0000259" key="8">
    <source>
        <dbReference type="PROSITE" id="PS00623"/>
    </source>
</evidence>
<dbReference type="PROSITE" id="PS00624">
    <property type="entry name" value="GMC_OXRED_2"/>
    <property type="match status" value="1"/>
</dbReference>
<dbReference type="InterPro" id="IPR012132">
    <property type="entry name" value="GMC_OxRdtase"/>
</dbReference>